<gene>
    <name evidence="1" type="ORF">SAMN04489859_100269</name>
</gene>
<organism evidence="1 2">
    <name type="scientific">Paracoccus alcaliphilus</name>
    <dbReference type="NCBI Taxonomy" id="34002"/>
    <lineage>
        <taxon>Bacteria</taxon>
        <taxon>Pseudomonadati</taxon>
        <taxon>Pseudomonadota</taxon>
        <taxon>Alphaproteobacteria</taxon>
        <taxon>Rhodobacterales</taxon>
        <taxon>Paracoccaceae</taxon>
        <taxon>Paracoccus</taxon>
    </lineage>
</organism>
<dbReference type="PANTHER" id="PTHR43167">
    <property type="entry name" value="PUTATIVE (AFU_ORTHOLOGUE AFUA_6G01830)-RELATED"/>
    <property type="match status" value="1"/>
</dbReference>
<dbReference type="Gene3D" id="3.40.50.150">
    <property type="entry name" value="Vaccinia Virus protein VP39"/>
    <property type="match status" value="1"/>
</dbReference>
<evidence type="ECO:0000313" key="2">
    <source>
        <dbReference type="Proteomes" id="UP000199054"/>
    </source>
</evidence>
<dbReference type="InterPro" id="IPR029063">
    <property type="entry name" value="SAM-dependent_MTases_sf"/>
</dbReference>
<dbReference type="GO" id="GO:0032259">
    <property type="term" value="P:methylation"/>
    <property type="evidence" value="ECO:0007669"/>
    <property type="project" value="UniProtKB-KW"/>
</dbReference>
<dbReference type="STRING" id="34002.SAMN04489859_100269"/>
<keyword evidence="1" id="KW-0808">Transferase</keyword>
<name>A0A1H8EGT5_9RHOB</name>
<sequence length="245" mass="26630">MTGDNMTAPSGKPMPLKVTYLRENSANWDRSRFRKHLDAAPNSPALAEIAHRRNALRSLAPHPLHQSYQAPNRSPARVTPDLLAISPAYGAVLFNLARSIEARLILEDGAGFGISSMYLAAAARQAGGGMLLSFEISDYATHAQASVNLVDPGSQVIRGSFAGFAAHLSGAAQVDFAFIDSMHDKDSMLRSFRSLIGWMAPQSIIVVDDLSYSDSAREGFRCMMRMGHHDFVAIVNNRFGVLIRG</sequence>
<dbReference type="OrthoDB" id="9799672at2"/>
<keyword evidence="2" id="KW-1185">Reference proteome</keyword>
<dbReference type="SUPFAM" id="SSF53335">
    <property type="entry name" value="S-adenosyl-L-methionine-dependent methyltransferases"/>
    <property type="match status" value="1"/>
</dbReference>
<dbReference type="EMBL" id="FODE01000002">
    <property type="protein sequence ID" value="SEN18626.1"/>
    <property type="molecule type" value="Genomic_DNA"/>
</dbReference>
<dbReference type="AlphaFoldDB" id="A0A1H8EGT5"/>
<dbReference type="Pfam" id="PF13578">
    <property type="entry name" value="Methyltransf_24"/>
    <property type="match status" value="1"/>
</dbReference>
<dbReference type="GO" id="GO:0008168">
    <property type="term" value="F:methyltransferase activity"/>
    <property type="evidence" value="ECO:0007669"/>
    <property type="project" value="UniProtKB-KW"/>
</dbReference>
<protein>
    <submittedName>
        <fullName evidence="1">Methyltransferase domain-containing protein</fullName>
    </submittedName>
</protein>
<dbReference type="Proteomes" id="UP000199054">
    <property type="component" value="Unassembled WGS sequence"/>
</dbReference>
<dbReference type="PANTHER" id="PTHR43167:SF1">
    <property type="entry name" value="PUTATIVE (AFU_ORTHOLOGUE AFUA_6G01830)-RELATED"/>
    <property type="match status" value="1"/>
</dbReference>
<proteinExistence type="predicted"/>
<evidence type="ECO:0000313" key="1">
    <source>
        <dbReference type="EMBL" id="SEN18626.1"/>
    </source>
</evidence>
<accession>A0A1H8EGT5</accession>
<keyword evidence="1" id="KW-0489">Methyltransferase</keyword>
<reference evidence="1 2" key="1">
    <citation type="submission" date="2016-10" db="EMBL/GenBank/DDBJ databases">
        <authorList>
            <person name="de Groot N.N."/>
        </authorList>
    </citation>
    <scope>NUCLEOTIDE SEQUENCE [LARGE SCALE GENOMIC DNA]</scope>
    <source>
        <strain evidence="1 2">DSM 8512</strain>
    </source>
</reference>